<sequence>MAAAHENVLAELGSALFVSLPRSDQRRRGMEYLQGLLNARGRKTIRNIAAVTGGRAAEQSLHHFVSGSTWDWAPVRRALARHVTDTAPPTAWVMHSMTIPKAGENSVGVERRYVPSLGQIVNAQQAFGVWAVSDRASVPVNWRLHLSPAWLGDGERRGRAAIPADISPETPTDCAARAYLETAGGWGLPVRPVVADIQEVDTPVLVGLLRAARAPFLVRVGGGVRLWAADPALRVRGRRLPCHQIMREARDMRRPVIWRDPGLPGGARHGFAAAVRVGTSPCPVRAGRPAARGELLLLAVGGVGRSWPGELWLTDLVSASPAELLRLTKTVRRVDRDFSGIAERVGLRDYTGRSFGGWHRHITLASAAHAVAALGGVPEYREAC</sequence>
<comment type="caution">
    <text evidence="2">The sequence shown here is derived from an EMBL/GenBank/DDBJ whole genome shotgun (WGS) entry which is preliminary data.</text>
</comment>
<evidence type="ECO:0000313" key="2">
    <source>
        <dbReference type="EMBL" id="PJE95511.1"/>
    </source>
</evidence>
<dbReference type="AlphaFoldDB" id="A0A2M8LU77"/>
<dbReference type="Proteomes" id="UP000230407">
    <property type="component" value="Unassembled WGS sequence"/>
</dbReference>
<organism evidence="2 3">
    <name type="scientific">Streptomyces carminius</name>
    <dbReference type="NCBI Taxonomy" id="2665496"/>
    <lineage>
        <taxon>Bacteria</taxon>
        <taxon>Bacillati</taxon>
        <taxon>Actinomycetota</taxon>
        <taxon>Actinomycetes</taxon>
        <taxon>Kitasatosporales</taxon>
        <taxon>Streptomycetaceae</taxon>
        <taxon>Streptomyces</taxon>
    </lineage>
</organism>
<evidence type="ECO:0000259" key="1">
    <source>
        <dbReference type="Pfam" id="PF13546"/>
    </source>
</evidence>
<accession>A0A2M8LU77</accession>
<evidence type="ECO:0000313" key="3">
    <source>
        <dbReference type="Proteomes" id="UP000230407"/>
    </source>
</evidence>
<protein>
    <submittedName>
        <fullName evidence="2">Transposase</fullName>
    </submittedName>
</protein>
<name>A0A2M8LU77_9ACTN</name>
<dbReference type="InterPro" id="IPR039365">
    <property type="entry name" value="IS701-like"/>
</dbReference>
<dbReference type="PANTHER" id="PTHR33627">
    <property type="entry name" value="TRANSPOSASE"/>
    <property type="match status" value="1"/>
</dbReference>
<dbReference type="PANTHER" id="PTHR33627:SF1">
    <property type="entry name" value="TRANSPOSASE"/>
    <property type="match status" value="1"/>
</dbReference>
<feature type="domain" description="Transposase IS701-like DDE" evidence="1">
    <location>
        <begin position="16"/>
        <end position="262"/>
    </location>
</feature>
<dbReference type="Pfam" id="PF13546">
    <property type="entry name" value="DDE_5"/>
    <property type="match status" value="1"/>
</dbReference>
<dbReference type="EMBL" id="PGGW01000065">
    <property type="protein sequence ID" value="PJE95511.1"/>
    <property type="molecule type" value="Genomic_DNA"/>
</dbReference>
<keyword evidence="3" id="KW-1185">Reference proteome</keyword>
<gene>
    <name evidence="2" type="ORF">CUT44_22940</name>
</gene>
<proteinExistence type="predicted"/>
<dbReference type="InterPro" id="IPR038721">
    <property type="entry name" value="IS701-like_DDE_dom"/>
</dbReference>
<reference evidence="2 3" key="1">
    <citation type="submission" date="2017-11" db="EMBL/GenBank/DDBJ databases">
        <title>Streptomyces carmine sp. nov., a novel actinomycete isolated from Sophora alopecuroides in Xinjiang, China.</title>
        <authorList>
            <person name="Wang Y."/>
            <person name="Luo X."/>
            <person name="Wan C."/>
            <person name="Zhang L."/>
        </authorList>
    </citation>
    <scope>NUCLEOTIDE SEQUENCE [LARGE SCALE GENOMIC DNA]</scope>
    <source>
        <strain evidence="2 3">TRM SA0054</strain>
    </source>
</reference>